<accession>A0A8J6C6T6</accession>
<name>A0A8J6C6T6_DIALT</name>
<feature type="region of interest" description="Disordered" evidence="1">
    <location>
        <begin position="133"/>
        <end position="153"/>
    </location>
</feature>
<protein>
    <submittedName>
        <fullName evidence="2">Uncharacterized protein</fullName>
    </submittedName>
</protein>
<sequence length="421" mass="46088">MSTVSFPSLQGVMDEEAQVRRACQEMSKSFNALITAHKQHRASTGDARTSSHAKQASLIESFLSGIVQQLVQYEGTRALVRSASSSDSGADTARTQDVARRFSFPMHRVGIFERGVAWEKERNARLAEVRLKKHEAETAPPPARRPSQWDHVQSVMRRQRLEEEELKRKADKEAERLQAEEARARAQLVARAAAEAKLTEEAQREDAAIEAAIKRQQAEAARRKAEADRLAREARAAAAREAERKKAEVHAAFGTKGLERRGSMPNKMVWRVNSPSGLTGNVAHEYRVKDKLTGTRGVSFVMGQSVEQQEEIVQCVLFDQDVFDEHKAALWWQENEHRFAAQQRKNAAAAAAAAAMHQGKPAAAALAAAGRALSSASLAALPAVNRADKQLGGAQNIPPSAPISEMPGGLKRTPSAMLKSS</sequence>
<dbReference type="OrthoDB" id="10583692at2759"/>
<keyword evidence="3" id="KW-1185">Reference proteome</keyword>
<proteinExistence type="predicted"/>
<comment type="caution">
    <text evidence="2">The sequence shown here is derived from an EMBL/GenBank/DDBJ whole genome shotgun (WGS) entry which is preliminary data.</text>
</comment>
<evidence type="ECO:0000256" key="1">
    <source>
        <dbReference type="SAM" id="MobiDB-lite"/>
    </source>
</evidence>
<feature type="region of interest" description="Disordered" evidence="1">
    <location>
        <begin position="390"/>
        <end position="421"/>
    </location>
</feature>
<dbReference type="Proteomes" id="UP000751190">
    <property type="component" value="Unassembled WGS sequence"/>
</dbReference>
<organism evidence="2 3">
    <name type="scientific">Diacronema lutheri</name>
    <name type="common">Unicellular marine alga</name>
    <name type="synonym">Monochrysis lutheri</name>
    <dbReference type="NCBI Taxonomy" id="2081491"/>
    <lineage>
        <taxon>Eukaryota</taxon>
        <taxon>Haptista</taxon>
        <taxon>Haptophyta</taxon>
        <taxon>Pavlovophyceae</taxon>
        <taxon>Pavlovales</taxon>
        <taxon>Pavlovaceae</taxon>
        <taxon>Diacronema</taxon>
    </lineage>
</organism>
<dbReference type="AlphaFoldDB" id="A0A8J6C6T6"/>
<evidence type="ECO:0000313" key="3">
    <source>
        <dbReference type="Proteomes" id="UP000751190"/>
    </source>
</evidence>
<dbReference type="EMBL" id="JAGTXO010000014">
    <property type="protein sequence ID" value="KAG8463867.1"/>
    <property type="molecule type" value="Genomic_DNA"/>
</dbReference>
<gene>
    <name evidence="2" type="ORF">KFE25_000035</name>
</gene>
<reference evidence="2" key="1">
    <citation type="submission" date="2021-05" db="EMBL/GenBank/DDBJ databases">
        <title>The genome of the haptophyte Pavlova lutheri (Diacronema luteri, Pavlovales) - a model for lipid biosynthesis in eukaryotic algae.</title>
        <authorList>
            <person name="Hulatt C.J."/>
            <person name="Posewitz M.C."/>
        </authorList>
    </citation>
    <scope>NUCLEOTIDE SEQUENCE</scope>
    <source>
        <strain evidence="2">NIVA-4/92</strain>
    </source>
</reference>
<evidence type="ECO:0000313" key="2">
    <source>
        <dbReference type="EMBL" id="KAG8463867.1"/>
    </source>
</evidence>